<evidence type="ECO:0000313" key="1">
    <source>
        <dbReference type="EMBL" id="KAJ4430816.1"/>
    </source>
</evidence>
<dbReference type="EMBL" id="JAJSOF020000031">
    <property type="protein sequence ID" value="KAJ4430816.1"/>
    <property type="molecule type" value="Genomic_DNA"/>
</dbReference>
<organism evidence="1 2">
    <name type="scientific">Periplaneta americana</name>
    <name type="common">American cockroach</name>
    <name type="synonym">Blatta americana</name>
    <dbReference type="NCBI Taxonomy" id="6978"/>
    <lineage>
        <taxon>Eukaryota</taxon>
        <taxon>Metazoa</taxon>
        <taxon>Ecdysozoa</taxon>
        <taxon>Arthropoda</taxon>
        <taxon>Hexapoda</taxon>
        <taxon>Insecta</taxon>
        <taxon>Pterygota</taxon>
        <taxon>Neoptera</taxon>
        <taxon>Polyneoptera</taxon>
        <taxon>Dictyoptera</taxon>
        <taxon>Blattodea</taxon>
        <taxon>Blattoidea</taxon>
        <taxon>Blattidae</taxon>
        <taxon>Blattinae</taxon>
        <taxon>Periplaneta</taxon>
    </lineage>
</organism>
<gene>
    <name evidence="1" type="ORF">ANN_19407</name>
</gene>
<protein>
    <recommendedName>
        <fullName evidence="3">HTH CENPB-type domain-containing protein</fullName>
    </recommendedName>
</protein>
<evidence type="ECO:0008006" key="3">
    <source>
        <dbReference type="Google" id="ProtNLM"/>
    </source>
</evidence>
<keyword evidence="2" id="KW-1185">Reference proteome</keyword>
<evidence type="ECO:0000313" key="2">
    <source>
        <dbReference type="Proteomes" id="UP001148838"/>
    </source>
</evidence>
<comment type="caution">
    <text evidence="1">The sequence shown here is derived from an EMBL/GenBank/DDBJ whole genome shotgun (WGS) entry which is preliminary data.</text>
</comment>
<proteinExistence type="predicted"/>
<dbReference type="Proteomes" id="UP001148838">
    <property type="component" value="Unassembled WGS sequence"/>
</dbReference>
<reference evidence="1 2" key="1">
    <citation type="journal article" date="2022" name="Allergy">
        <title>Genome assembly and annotation of Periplaneta americana reveal a comprehensive cockroach allergen profile.</title>
        <authorList>
            <person name="Wang L."/>
            <person name="Xiong Q."/>
            <person name="Saelim N."/>
            <person name="Wang L."/>
            <person name="Nong W."/>
            <person name="Wan A.T."/>
            <person name="Shi M."/>
            <person name="Liu X."/>
            <person name="Cao Q."/>
            <person name="Hui J.H.L."/>
            <person name="Sookrung N."/>
            <person name="Leung T.F."/>
            <person name="Tungtrongchitr A."/>
            <person name="Tsui S.K.W."/>
        </authorList>
    </citation>
    <scope>NUCLEOTIDE SEQUENCE [LARGE SCALE GENOMIC DNA]</scope>
    <source>
        <strain evidence="1">PWHHKU_190912</strain>
    </source>
</reference>
<name>A0ABQ8SAA3_PERAM</name>
<accession>A0ABQ8SAA3</accession>
<sequence>MLYFEVTPIELRRIAFEFATKNGIKHNFSAEKGLASKDWFHGFIKRHPNISFRKPEATSINCVPAFNRNEIQDFFSNLETVISKYKIPATRMYNVDETGISTVQTPSRIISLKGMKQVGSVTSWERGRNITVYCSWTLCIADVHISPEKNVTTAGKR</sequence>